<accession>A0A1M6M7Y1</accession>
<sequence length="313" mass="35425">MGSNGGSLHEAVDLAGYVVFLGCMSIERIVTHPGGAHKDDFLACSLLVHHFGVGIDRREPSEEDVANPNVCVVDVGEEHDDEKRNFDHHQFPRDYEPTCALSLVLRYLGLYEDARLYCDWLETAEWMDTRGPVKTAKWLGVERDAMAKLNSPIDVTMLRRFAKQEKHEPGEPIWELMRMIGSDLVEYLEGMRARMNYISEHAQVWEIEEGFKVLFMPRTEPLPTEPSAGLGRYIESVEEAQGCVGMVYPDRRGEGYGLTRFNDDLRLEFTRVEGEDDVHFAHVAGFVAKTSATEESRLRELLAMSWLGGAAKE</sequence>
<dbReference type="EMBL" id="FQYR01000004">
    <property type="protein sequence ID" value="SHJ79559.1"/>
    <property type="molecule type" value="Genomic_DNA"/>
</dbReference>
<proteinExistence type="predicted"/>
<keyword evidence="2" id="KW-1185">Reference proteome</keyword>
<dbReference type="Pfam" id="PF03690">
    <property type="entry name" value="MYG1_exonuc"/>
    <property type="match status" value="1"/>
</dbReference>
<gene>
    <name evidence="1" type="ORF">SAMN02745181_2639</name>
</gene>
<evidence type="ECO:0000313" key="2">
    <source>
        <dbReference type="Proteomes" id="UP000184510"/>
    </source>
</evidence>
<dbReference type="Proteomes" id="UP000184510">
    <property type="component" value="Unassembled WGS sequence"/>
</dbReference>
<dbReference type="AlphaFoldDB" id="A0A1M6M7Y1"/>
<organism evidence="1 2">
    <name type="scientific">Rubritalea squalenifaciens DSM 18772</name>
    <dbReference type="NCBI Taxonomy" id="1123071"/>
    <lineage>
        <taxon>Bacteria</taxon>
        <taxon>Pseudomonadati</taxon>
        <taxon>Verrucomicrobiota</taxon>
        <taxon>Verrucomicrobiia</taxon>
        <taxon>Verrucomicrobiales</taxon>
        <taxon>Rubritaleaceae</taxon>
        <taxon>Rubritalea</taxon>
    </lineage>
</organism>
<dbReference type="InterPro" id="IPR003226">
    <property type="entry name" value="MYG1_exonuclease"/>
</dbReference>
<dbReference type="STRING" id="1123071.SAMN02745181_2639"/>
<dbReference type="InParanoid" id="A0A1M6M7Y1"/>
<reference evidence="1 2" key="1">
    <citation type="submission" date="2016-11" db="EMBL/GenBank/DDBJ databases">
        <authorList>
            <person name="Jaros S."/>
            <person name="Januszkiewicz K."/>
            <person name="Wedrychowicz H."/>
        </authorList>
    </citation>
    <scope>NUCLEOTIDE SEQUENCE [LARGE SCALE GENOMIC DNA]</scope>
    <source>
        <strain evidence="1 2">DSM 18772</strain>
    </source>
</reference>
<evidence type="ECO:0000313" key="1">
    <source>
        <dbReference type="EMBL" id="SHJ79559.1"/>
    </source>
</evidence>
<protein>
    <submittedName>
        <fullName evidence="1">Uncharacterized protein family (UPF0160)</fullName>
    </submittedName>
</protein>
<name>A0A1M6M7Y1_9BACT</name>